<name>D7G5R2_ECTSI</name>
<dbReference type="Proteomes" id="UP000002630">
    <property type="component" value="Linkage Group LG26"/>
</dbReference>
<dbReference type="OrthoDB" id="10473260at2759"/>
<keyword evidence="3" id="KW-1185">Reference proteome</keyword>
<evidence type="ECO:0000256" key="1">
    <source>
        <dbReference type="SAM" id="MobiDB-lite"/>
    </source>
</evidence>
<evidence type="ECO:0000313" key="3">
    <source>
        <dbReference type="Proteomes" id="UP000002630"/>
    </source>
</evidence>
<protein>
    <recommendedName>
        <fullName evidence="4">Polymorphic outer membrane protein</fullName>
    </recommendedName>
</protein>
<evidence type="ECO:0000313" key="2">
    <source>
        <dbReference type="EMBL" id="CBJ27359.1"/>
    </source>
</evidence>
<dbReference type="EMBL" id="FN649751">
    <property type="protein sequence ID" value="CBJ27359.1"/>
    <property type="molecule type" value="Genomic_DNA"/>
</dbReference>
<dbReference type="EMBL" id="FN648894">
    <property type="protein sequence ID" value="CBJ27359.1"/>
    <property type="molecule type" value="Genomic_DNA"/>
</dbReference>
<dbReference type="InParanoid" id="D7G5R2"/>
<feature type="compositionally biased region" description="Basic residues" evidence="1">
    <location>
        <begin position="458"/>
        <end position="474"/>
    </location>
</feature>
<feature type="region of interest" description="Disordered" evidence="1">
    <location>
        <begin position="413"/>
        <end position="474"/>
    </location>
</feature>
<accession>D7G5R2</accession>
<sequence length="474" mass="48105">MFLVLFSSPPCLLYRQQLVTLTVGGGIELAIHVSPGSVSEGVGEGEGEDEGYRDPPVSGLRLRNVRVVVKSGAMLSVGVAGDYSLDDMGYAGPGEGTSALTLEGAAPQHSNGGALEVEEGGAAVFLVPVHFEGNSVQNGYSGGAFHADGEVTFENAAHFVGNRALGQGSRGQEAHSCGGGVSVGGTGRVEFSELASFEENSAWTGGALCNRGWAKFFRRSFFNGNRASGGASTRVGADGGAVFTEEGSTTIFTRRSTMLRNWAAGSGGSVYNAGVSTFETSAAFRGNTAAAAARVEAGSSQNVEAALPPSPPETETGGGHLFNRGYLEIMGDASFIDGVSATDGGAVYTVSGEDTILSGITSFHGNSARGNCKDVFAALAGSEVRLTTTTNSSAAAPVATTAAVPTTTTAGVETTAVSGSPLGPPAASIGSKQRRRVSRLAPDASDDPGGTIGTSRSANKKKRSIAKRRTPCQP</sequence>
<organism evidence="2 3">
    <name type="scientific">Ectocarpus siliculosus</name>
    <name type="common">Brown alga</name>
    <name type="synonym">Conferva siliculosa</name>
    <dbReference type="NCBI Taxonomy" id="2880"/>
    <lineage>
        <taxon>Eukaryota</taxon>
        <taxon>Sar</taxon>
        <taxon>Stramenopiles</taxon>
        <taxon>Ochrophyta</taxon>
        <taxon>PX clade</taxon>
        <taxon>Phaeophyceae</taxon>
        <taxon>Ectocarpales</taxon>
        <taxon>Ectocarpaceae</taxon>
        <taxon>Ectocarpus</taxon>
    </lineage>
</organism>
<gene>
    <name evidence="2" type="ORF">Esi_0067_0044</name>
</gene>
<evidence type="ECO:0008006" key="4">
    <source>
        <dbReference type="Google" id="ProtNLM"/>
    </source>
</evidence>
<reference evidence="2 3" key="1">
    <citation type="journal article" date="2010" name="Nature">
        <title>The Ectocarpus genome and the independent evolution of multicellularity in brown algae.</title>
        <authorList>
            <person name="Cock J.M."/>
            <person name="Sterck L."/>
            <person name="Rouze P."/>
            <person name="Scornet D."/>
            <person name="Allen A.E."/>
            <person name="Amoutzias G."/>
            <person name="Anthouard V."/>
            <person name="Artiguenave F."/>
            <person name="Aury J.M."/>
            <person name="Badger J.H."/>
            <person name="Beszteri B."/>
            <person name="Billiau K."/>
            <person name="Bonnet E."/>
            <person name="Bothwell J.H."/>
            <person name="Bowler C."/>
            <person name="Boyen C."/>
            <person name="Brownlee C."/>
            <person name="Carrano C.J."/>
            <person name="Charrier B."/>
            <person name="Cho G.Y."/>
            <person name="Coelho S.M."/>
            <person name="Collen J."/>
            <person name="Corre E."/>
            <person name="Da Silva C."/>
            <person name="Delage L."/>
            <person name="Delaroque N."/>
            <person name="Dittami S.M."/>
            <person name="Doulbeau S."/>
            <person name="Elias M."/>
            <person name="Farnham G."/>
            <person name="Gachon C.M."/>
            <person name="Gschloessl B."/>
            <person name="Heesch S."/>
            <person name="Jabbari K."/>
            <person name="Jubin C."/>
            <person name="Kawai H."/>
            <person name="Kimura K."/>
            <person name="Kloareg B."/>
            <person name="Kupper F.C."/>
            <person name="Lang D."/>
            <person name="Le Bail A."/>
            <person name="Leblanc C."/>
            <person name="Lerouge P."/>
            <person name="Lohr M."/>
            <person name="Lopez P.J."/>
            <person name="Martens C."/>
            <person name="Maumus F."/>
            <person name="Michel G."/>
            <person name="Miranda-Saavedra D."/>
            <person name="Morales J."/>
            <person name="Moreau H."/>
            <person name="Motomura T."/>
            <person name="Nagasato C."/>
            <person name="Napoli C.A."/>
            <person name="Nelson D.R."/>
            <person name="Nyvall-Collen P."/>
            <person name="Peters A.F."/>
            <person name="Pommier C."/>
            <person name="Potin P."/>
            <person name="Poulain J."/>
            <person name="Quesneville H."/>
            <person name="Read B."/>
            <person name="Rensing S.A."/>
            <person name="Ritter A."/>
            <person name="Rousvoal S."/>
            <person name="Samanta M."/>
            <person name="Samson G."/>
            <person name="Schroeder D.C."/>
            <person name="Segurens B."/>
            <person name="Strittmatter M."/>
            <person name="Tonon T."/>
            <person name="Tregear J.W."/>
            <person name="Valentin K."/>
            <person name="von Dassow P."/>
            <person name="Yamagishi T."/>
            <person name="Van de Peer Y."/>
            <person name="Wincker P."/>
        </authorList>
    </citation>
    <scope>NUCLEOTIDE SEQUENCE [LARGE SCALE GENOMIC DNA]</scope>
    <source>
        <strain evidence="3">Ec32 / CCAP1310/4</strain>
    </source>
</reference>
<proteinExistence type="predicted"/>
<dbReference type="AlphaFoldDB" id="D7G5R2"/>